<proteinExistence type="predicted"/>
<dbReference type="Proteomes" id="UP001225356">
    <property type="component" value="Unassembled WGS sequence"/>
</dbReference>
<gene>
    <name evidence="1" type="ORF">J2853_001167</name>
</gene>
<protein>
    <recommendedName>
        <fullName evidence="3">RNA polymerase sigma-70 factor, ECF subfamily</fullName>
    </recommendedName>
</protein>
<dbReference type="EMBL" id="JAUSQU010000001">
    <property type="protein sequence ID" value="MDP9841956.1"/>
    <property type="molecule type" value="Genomic_DNA"/>
</dbReference>
<evidence type="ECO:0000313" key="2">
    <source>
        <dbReference type="Proteomes" id="UP001225356"/>
    </source>
</evidence>
<name>A0ABT9Q6G7_9ACTN</name>
<keyword evidence="2" id="KW-1185">Reference proteome</keyword>
<reference evidence="1 2" key="1">
    <citation type="submission" date="2023-07" db="EMBL/GenBank/DDBJ databases">
        <title>Sequencing the genomes of 1000 actinobacteria strains.</title>
        <authorList>
            <person name="Klenk H.-P."/>
        </authorList>
    </citation>
    <scope>NUCLEOTIDE SEQUENCE [LARGE SCALE GENOMIC DNA]</scope>
    <source>
        <strain evidence="1 2">DSM 46740</strain>
    </source>
</reference>
<comment type="caution">
    <text evidence="1">The sequence shown here is derived from an EMBL/GenBank/DDBJ whole genome shotgun (WGS) entry which is preliminary data.</text>
</comment>
<evidence type="ECO:0000313" key="1">
    <source>
        <dbReference type="EMBL" id="MDP9841956.1"/>
    </source>
</evidence>
<organism evidence="1 2">
    <name type="scientific">Streptosporangium lutulentum</name>
    <dbReference type="NCBI Taxonomy" id="1461250"/>
    <lineage>
        <taxon>Bacteria</taxon>
        <taxon>Bacillati</taxon>
        <taxon>Actinomycetota</taxon>
        <taxon>Actinomycetes</taxon>
        <taxon>Streptosporangiales</taxon>
        <taxon>Streptosporangiaceae</taxon>
        <taxon>Streptosporangium</taxon>
    </lineage>
</organism>
<dbReference type="RefSeq" id="WP_307555703.1">
    <property type="nucleotide sequence ID" value="NZ_JAUSQU010000001.1"/>
</dbReference>
<accession>A0ABT9Q6G7</accession>
<sequence>MDDPVRSDAAALPVGVPTEIRGARAVVEETLLLSQRARFAEPALVNGTVGVVVAPYGRLLLVLVLTIEKGRIAEYEVIADPARLHHLDLAALG</sequence>
<evidence type="ECO:0008006" key="3">
    <source>
        <dbReference type="Google" id="ProtNLM"/>
    </source>
</evidence>